<organism evidence="2 3">
    <name type="scientific">Opisthorchis felineus</name>
    <dbReference type="NCBI Taxonomy" id="147828"/>
    <lineage>
        <taxon>Eukaryota</taxon>
        <taxon>Metazoa</taxon>
        <taxon>Spiralia</taxon>
        <taxon>Lophotrochozoa</taxon>
        <taxon>Platyhelminthes</taxon>
        <taxon>Trematoda</taxon>
        <taxon>Digenea</taxon>
        <taxon>Opisthorchiida</taxon>
        <taxon>Opisthorchiata</taxon>
        <taxon>Opisthorchiidae</taxon>
        <taxon>Opisthorchis</taxon>
    </lineage>
</organism>
<evidence type="ECO:0000256" key="1">
    <source>
        <dbReference type="SAM" id="MobiDB-lite"/>
    </source>
</evidence>
<protein>
    <submittedName>
        <fullName evidence="2">Uncharacterized protein</fullName>
    </submittedName>
</protein>
<feature type="region of interest" description="Disordered" evidence="1">
    <location>
        <begin position="192"/>
        <end position="212"/>
    </location>
</feature>
<reference evidence="2 3" key="1">
    <citation type="journal article" date="2019" name="BMC Genomics">
        <title>New insights from Opisthorchis felineus genome: update on genomics of the epidemiologically important liver flukes.</title>
        <authorList>
            <person name="Ershov N.I."/>
            <person name="Mordvinov V.A."/>
            <person name="Prokhortchouk E.B."/>
            <person name="Pakharukova M.Y."/>
            <person name="Gunbin K.V."/>
            <person name="Ustyantsev K."/>
            <person name="Genaev M.A."/>
            <person name="Blinov A.G."/>
            <person name="Mazur A."/>
            <person name="Boulygina E."/>
            <person name="Tsygankova S."/>
            <person name="Khrameeva E."/>
            <person name="Chekanov N."/>
            <person name="Fan G."/>
            <person name="Xiao A."/>
            <person name="Zhang H."/>
            <person name="Xu X."/>
            <person name="Yang H."/>
            <person name="Solovyev V."/>
            <person name="Lee S.M."/>
            <person name="Liu X."/>
            <person name="Afonnikov D.A."/>
            <person name="Skryabin K.G."/>
        </authorList>
    </citation>
    <scope>NUCLEOTIDE SEQUENCE [LARGE SCALE GENOMIC DNA]</scope>
    <source>
        <strain evidence="2">AK-0245</strain>
        <tissue evidence="2">Whole organism</tissue>
    </source>
</reference>
<name>A0A4S2LAB4_OPIFE</name>
<proteinExistence type="predicted"/>
<dbReference type="STRING" id="147828.A0A4S2LAB4"/>
<evidence type="ECO:0000313" key="3">
    <source>
        <dbReference type="Proteomes" id="UP000308267"/>
    </source>
</evidence>
<evidence type="ECO:0000313" key="2">
    <source>
        <dbReference type="EMBL" id="TGZ60265.1"/>
    </source>
</evidence>
<feature type="compositionally biased region" description="Polar residues" evidence="1">
    <location>
        <begin position="92"/>
        <end position="103"/>
    </location>
</feature>
<sequence>MCPDLGTVTTTKPVSQFNRTHGFTQAVCSSPDNEVDNKEKQLRETEENTRTQTLSDNLKQVREEAANYRTPVRFRRGGVFDQRNPALHTGNDDNSQTVDSKPQQTKVAVDTNPSAQMDTYSMNLDTVVNEAEVSVVTSPAGHTEDAVYQTDPVSNTSPYSTLVKTKTSVATANISGDRHPVVDQTRLKVANSGGSVSDVSHRLPPSKRAPQHTQKWGIVLNQKVSCHILTERQRLLTTFGHP</sequence>
<gene>
    <name evidence="2" type="ORF">CRM22_008636</name>
</gene>
<accession>A0A4S2LAB4</accession>
<feature type="region of interest" description="Disordered" evidence="1">
    <location>
        <begin position="76"/>
        <end position="103"/>
    </location>
</feature>
<dbReference type="EMBL" id="SJOL01008473">
    <property type="protein sequence ID" value="TGZ60265.1"/>
    <property type="molecule type" value="Genomic_DNA"/>
</dbReference>
<dbReference type="AlphaFoldDB" id="A0A4S2LAB4"/>
<comment type="caution">
    <text evidence="2">The sequence shown here is derived from an EMBL/GenBank/DDBJ whole genome shotgun (WGS) entry which is preliminary data.</text>
</comment>
<dbReference type="OrthoDB" id="6266434at2759"/>
<keyword evidence="3" id="KW-1185">Reference proteome</keyword>
<dbReference type="Proteomes" id="UP000308267">
    <property type="component" value="Unassembled WGS sequence"/>
</dbReference>